<feature type="transmembrane region" description="Helical" evidence="10">
    <location>
        <begin position="345"/>
        <end position="362"/>
    </location>
</feature>
<reference evidence="12" key="1">
    <citation type="submission" date="2023-10" db="EMBL/GenBank/DDBJ databases">
        <title>Genome assemblies of two species of porcelain crab, Petrolisthes cinctipes and Petrolisthes manimaculis (Anomura: Porcellanidae).</title>
        <authorList>
            <person name="Angst P."/>
        </authorList>
    </citation>
    <scope>NUCLEOTIDE SEQUENCE</scope>
    <source>
        <strain evidence="12">PB745_01</strain>
        <tissue evidence="12">Gill</tissue>
    </source>
</reference>
<comment type="similarity">
    <text evidence="3 10">Belongs to the ALG6/ALG8 glucosyltransferase family.</text>
</comment>
<proteinExistence type="inferred from homology"/>
<dbReference type="Proteomes" id="UP001286313">
    <property type="component" value="Unassembled WGS sequence"/>
</dbReference>
<evidence type="ECO:0000256" key="1">
    <source>
        <dbReference type="ARBA" id="ARBA00004477"/>
    </source>
</evidence>
<feature type="chain" id="PRO_5042233216" description="Alpha-1,3-glucosyltransferase" evidence="11">
    <location>
        <begin position="20"/>
        <end position="512"/>
    </location>
</feature>
<evidence type="ECO:0000313" key="13">
    <source>
        <dbReference type="Proteomes" id="UP001286313"/>
    </source>
</evidence>
<dbReference type="EC" id="2.4.1.-" evidence="10"/>
<feature type="transmembrane region" description="Helical" evidence="10">
    <location>
        <begin position="220"/>
        <end position="244"/>
    </location>
</feature>
<protein>
    <recommendedName>
        <fullName evidence="10">Alpha-1,3-glucosyltransferase</fullName>
        <ecNumber evidence="10">2.4.1.-</ecNumber>
    </recommendedName>
</protein>
<dbReference type="GO" id="GO:0006487">
    <property type="term" value="P:protein N-linked glycosylation"/>
    <property type="evidence" value="ECO:0007669"/>
    <property type="project" value="TreeGrafter"/>
</dbReference>
<dbReference type="Pfam" id="PF03155">
    <property type="entry name" value="Alg6_Alg8"/>
    <property type="match status" value="1"/>
</dbReference>
<evidence type="ECO:0000256" key="7">
    <source>
        <dbReference type="ARBA" id="ARBA00022824"/>
    </source>
</evidence>
<dbReference type="EMBL" id="JAWQEG010005893">
    <property type="protein sequence ID" value="KAK3856407.1"/>
    <property type="molecule type" value="Genomic_DNA"/>
</dbReference>
<dbReference type="GO" id="GO:0042283">
    <property type="term" value="F:dolichyl pyrophosphate Glc1Man9GlcNAc2 alpha-1,3-glucosyltransferase activity"/>
    <property type="evidence" value="ECO:0007669"/>
    <property type="project" value="TreeGrafter"/>
</dbReference>
<sequence length="512" mass="59164">MFWLVVLVLSCLKFLLLPAYRSTDFEVHRNWMAITYSLPLDLWYVNETSEWTLDYPPLFAWFEWVLARVACYFDPNMLKVTFLNYASTMTVLYMRLAVIFTDLVYAYGVKLCSEEVAKSCKKQHSQVDPIFLVLFSNGGLLLVDHIHYQYNGFLSGILFISIARLLQKREIESAFWFAVLLNLKHIYLYVAPAYFVYLLRSYCLATTKDGQVCIRPHFSTIYRLVSLGATVIGVFAISFGPFIAKGQLTQVLSRLFPFKRGLSHAYWAPNFWALYNFADKALSFTCRKMGLVTTTRLASMTDGLVQESQHVILPSIPPLVTLILTVISILPCVRMLWNSPHNPWHFVRALILCAFGSFMFGWHVHEKAILLVILPLGLVCWLHKAEAKVFVFLSIVGHFSLFPLFFTKHETPIKVCVLLLHGLYTSHVLGAHFHEPRKSRLTLPICTRLETKYLLGFIPIFLFQEVQRSAQMYSFHHLLKNESFIDISVLHISDLMYKKQHETMERNVNVQV</sequence>
<evidence type="ECO:0000313" key="12">
    <source>
        <dbReference type="EMBL" id="KAK3856407.1"/>
    </source>
</evidence>
<evidence type="ECO:0000256" key="3">
    <source>
        <dbReference type="ARBA" id="ARBA00008715"/>
    </source>
</evidence>
<comment type="caution">
    <text evidence="12">The sequence shown here is derived from an EMBL/GenBank/DDBJ whole genome shotgun (WGS) entry which is preliminary data.</text>
</comment>
<feature type="transmembrane region" description="Helical" evidence="10">
    <location>
        <begin position="368"/>
        <end position="383"/>
    </location>
</feature>
<evidence type="ECO:0000256" key="5">
    <source>
        <dbReference type="ARBA" id="ARBA00022679"/>
    </source>
</evidence>
<accession>A0AAE1EL62</accession>
<evidence type="ECO:0000256" key="10">
    <source>
        <dbReference type="RuleBase" id="RU363110"/>
    </source>
</evidence>
<comment type="pathway">
    <text evidence="2 10">Protein modification; protein glycosylation.</text>
</comment>
<feature type="transmembrane region" description="Helical" evidence="10">
    <location>
        <begin position="173"/>
        <end position="199"/>
    </location>
</feature>
<evidence type="ECO:0000256" key="8">
    <source>
        <dbReference type="ARBA" id="ARBA00022989"/>
    </source>
</evidence>
<name>A0AAE1EL62_PETCI</name>
<keyword evidence="9 10" id="KW-0472">Membrane</keyword>
<feature type="transmembrane region" description="Helical" evidence="10">
    <location>
        <begin position="85"/>
        <end position="107"/>
    </location>
</feature>
<evidence type="ECO:0000256" key="2">
    <source>
        <dbReference type="ARBA" id="ARBA00004922"/>
    </source>
</evidence>
<keyword evidence="6 10" id="KW-0812">Transmembrane</keyword>
<feature type="signal peptide" evidence="11">
    <location>
        <begin position="1"/>
        <end position="19"/>
    </location>
</feature>
<dbReference type="AlphaFoldDB" id="A0AAE1EL62"/>
<organism evidence="12 13">
    <name type="scientific">Petrolisthes cinctipes</name>
    <name type="common">Flat porcelain crab</name>
    <dbReference type="NCBI Taxonomy" id="88211"/>
    <lineage>
        <taxon>Eukaryota</taxon>
        <taxon>Metazoa</taxon>
        <taxon>Ecdysozoa</taxon>
        <taxon>Arthropoda</taxon>
        <taxon>Crustacea</taxon>
        <taxon>Multicrustacea</taxon>
        <taxon>Malacostraca</taxon>
        <taxon>Eumalacostraca</taxon>
        <taxon>Eucarida</taxon>
        <taxon>Decapoda</taxon>
        <taxon>Pleocyemata</taxon>
        <taxon>Anomura</taxon>
        <taxon>Galatheoidea</taxon>
        <taxon>Porcellanidae</taxon>
        <taxon>Petrolisthes</taxon>
    </lineage>
</organism>
<feature type="transmembrane region" description="Helical" evidence="10">
    <location>
        <begin position="390"/>
        <end position="406"/>
    </location>
</feature>
<keyword evidence="13" id="KW-1185">Reference proteome</keyword>
<gene>
    <name evidence="12" type="ORF">Pcinc_037269</name>
</gene>
<keyword evidence="8 10" id="KW-1133">Transmembrane helix</keyword>
<dbReference type="InterPro" id="IPR004856">
    <property type="entry name" value="Glyco_trans_ALG6/ALG8"/>
</dbReference>
<keyword evidence="7 10" id="KW-0256">Endoplasmic reticulum</keyword>
<evidence type="ECO:0000256" key="11">
    <source>
        <dbReference type="SAM" id="SignalP"/>
    </source>
</evidence>
<feature type="transmembrane region" description="Helical" evidence="10">
    <location>
        <begin position="311"/>
        <end position="333"/>
    </location>
</feature>
<comment type="subcellular location">
    <subcellularLocation>
        <location evidence="1 10">Endoplasmic reticulum membrane</location>
        <topology evidence="1 10">Multi-pass membrane protein</topology>
    </subcellularLocation>
</comment>
<dbReference type="GO" id="GO:0005789">
    <property type="term" value="C:endoplasmic reticulum membrane"/>
    <property type="evidence" value="ECO:0007669"/>
    <property type="project" value="UniProtKB-SubCell"/>
</dbReference>
<evidence type="ECO:0000256" key="9">
    <source>
        <dbReference type="ARBA" id="ARBA00023136"/>
    </source>
</evidence>
<keyword evidence="4 10" id="KW-0328">Glycosyltransferase</keyword>
<feature type="transmembrane region" description="Helical" evidence="10">
    <location>
        <begin position="127"/>
        <end position="143"/>
    </location>
</feature>
<evidence type="ECO:0000256" key="6">
    <source>
        <dbReference type="ARBA" id="ARBA00022692"/>
    </source>
</evidence>
<dbReference type="PANTHER" id="PTHR12413:SF2">
    <property type="entry name" value="DOLICHYL PYROPHOSPHATE GLC1MAN9GLCNAC2 ALPHA-1,3-GLUCOSYLTRANSFERASE-RELATED"/>
    <property type="match status" value="1"/>
</dbReference>
<keyword evidence="11" id="KW-0732">Signal</keyword>
<evidence type="ECO:0000256" key="4">
    <source>
        <dbReference type="ARBA" id="ARBA00022676"/>
    </source>
</evidence>
<dbReference type="PANTHER" id="PTHR12413">
    <property type="entry name" value="DOLICHYL GLYCOSYLTRANSFERASE"/>
    <property type="match status" value="1"/>
</dbReference>
<keyword evidence="5 10" id="KW-0808">Transferase</keyword>